<dbReference type="AlphaFoldDB" id="A0A0N4Y1U8"/>
<dbReference type="PANTHER" id="PTHR11943">
    <property type="entry name" value="GALACTOSE-1-PHOSPHATE URIDYLYLTRANSFERASE"/>
    <property type="match status" value="1"/>
</dbReference>
<keyword evidence="7 11" id="KW-0479">Metal-binding</keyword>
<evidence type="ECO:0000313" key="16">
    <source>
        <dbReference type="WBParaSite" id="NBR_0000962201-mRNA-1"/>
    </source>
</evidence>
<evidence type="ECO:0000256" key="5">
    <source>
        <dbReference type="ARBA" id="ARBA00022679"/>
    </source>
</evidence>
<dbReference type="PROSITE" id="PS00117">
    <property type="entry name" value="GAL_P_UDP_TRANSF_I"/>
    <property type="match status" value="1"/>
</dbReference>
<dbReference type="Pfam" id="PF02744">
    <property type="entry name" value="GalP_UDP_tr_C"/>
    <property type="match status" value="1"/>
</dbReference>
<protein>
    <recommendedName>
        <fullName evidence="11">Galactose-1-phosphate uridylyltransferase</fullName>
        <ecNumber evidence="11">2.7.7.12</ecNumber>
    </recommendedName>
</protein>
<dbReference type="OMA" id="MIASHRQ"/>
<evidence type="ECO:0000259" key="13">
    <source>
        <dbReference type="Pfam" id="PF02744"/>
    </source>
</evidence>
<reference evidence="16" key="1">
    <citation type="submission" date="2017-02" db="UniProtKB">
        <authorList>
            <consortium name="WormBaseParasite"/>
        </authorList>
    </citation>
    <scope>IDENTIFICATION</scope>
</reference>
<dbReference type="Pfam" id="PF01087">
    <property type="entry name" value="GalP_UDP_transf"/>
    <property type="match status" value="1"/>
</dbReference>
<evidence type="ECO:0000256" key="10">
    <source>
        <dbReference type="ARBA" id="ARBA00023277"/>
    </source>
</evidence>
<evidence type="ECO:0000256" key="6">
    <source>
        <dbReference type="ARBA" id="ARBA00022695"/>
    </source>
</evidence>
<organism evidence="16">
    <name type="scientific">Nippostrongylus brasiliensis</name>
    <name type="common">Rat hookworm</name>
    <dbReference type="NCBI Taxonomy" id="27835"/>
    <lineage>
        <taxon>Eukaryota</taxon>
        <taxon>Metazoa</taxon>
        <taxon>Ecdysozoa</taxon>
        <taxon>Nematoda</taxon>
        <taxon>Chromadorea</taxon>
        <taxon>Rhabditida</taxon>
        <taxon>Rhabditina</taxon>
        <taxon>Rhabditomorpha</taxon>
        <taxon>Strongyloidea</taxon>
        <taxon>Heligmosomidae</taxon>
        <taxon>Nippostrongylus</taxon>
    </lineage>
</organism>
<evidence type="ECO:0000259" key="12">
    <source>
        <dbReference type="Pfam" id="PF01087"/>
    </source>
</evidence>
<dbReference type="UniPathway" id="UPA00214"/>
<evidence type="ECO:0000313" key="15">
    <source>
        <dbReference type="Proteomes" id="UP000271162"/>
    </source>
</evidence>
<feature type="domain" description="Galactose-1-phosphate uridyl transferase C-terminal" evidence="13">
    <location>
        <begin position="85"/>
        <end position="250"/>
    </location>
</feature>
<dbReference type="Gene3D" id="3.30.428.10">
    <property type="entry name" value="HIT-like"/>
    <property type="match status" value="2"/>
</dbReference>
<dbReference type="InterPro" id="IPR005849">
    <property type="entry name" value="GalP_Utransf_N"/>
</dbReference>
<dbReference type="InterPro" id="IPR001937">
    <property type="entry name" value="GalP_UDPtransf1"/>
</dbReference>
<dbReference type="GO" id="GO:0008270">
    <property type="term" value="F:zinc ion binding"/>
    <property type="evidence" value="ECO:0007669"/>
    <property type="project" value="InterPro"/>
</dbReference>
<dbReference type="InterPro" id="IPR019779">
    <property type="entry name" value="GalP_UDPtransf1_His-AS"/>
</dbReference>
<evidence type="ECO:0000256" key="7">
    <source>
        <dbReference type="ARBA" id="ARBA00022723"/>
    </source>
</evidence>
<evidence type="ECO:0000256" key="4">
    <source>
        <dbReference type="ARBA" id="ARBA00010951"/>
    </source>
</evidence>
<proteinExistence type="inferred from homology"/>
<evidence type="ECO:0000313" key="14">
    <source>
        <dbReference type="EMBL" id="VDL73212.1"/>
    </source>
</evidence>
<dbReference type="InterPro" id="IPR036265">
    <property type="entry name" value="HIT-like_sf"/>
</dbReference>
<keyword evidence="10 11" id="KW-0119">Carbohydrate metabolism</keyword>
<dbReference type="EC" id="2.7.7.12" evidence="11"/>
<dbReference type="Proteomes" id="UP000271162">
    <property type="component" value="Unassembled WGS sequence"/>
</dbReference>
<dbReference type="GO" id="GO:0008108">
    <property type="term" value="F:UDP-glucose:hexose-1-phosphate uridylyltransferase activity"/>
    <property type="evidence" value="ECO:0007669"/>
    <property type="project" value="UniProtKB-EC"/>
</dbReference>
<comment type="cofactor">
    <cofactor evidence="2">
        <name>Zn(2+)</name>
        <dbReference type="ChEBI" id="CHEBI:29105"/>
    </cofactor>
</comment>
<feature type="domain" description="Galactose-1-phosphate uridyl transferase N-terminal" evidence="12">
    <location>
        <begin position="3"/>
        <end position="77"/>
    </location>
</feature>
<comment type="pathway">
    <text evidence="3 11">Carbohydrate metabolism; galactose metabolism.</text>
</comment>
<evidence type="ECO:0000256" key="1">
    <source>
        <dbReference type="ARBA" id="ARBA00001107"/>
    </source>
</evidence>
<dbReference type="STRING" id="27835.A0A0N4Y1U8"/>
<dbReference type="SUPFAM" id="SSF54197">
    <property type="entry name" value="HIT-like"/>
    <property type="match status" value="2"/>
</dbReference>
<keyword evidence="15" id="KW-1185">Reference proteome</keyword>
<dbReference type="GO" id="GO:0033499">
    <property type="term" value="P:galactose catabolic process via UDP-galactose, Leloir pathway"/>
    <property type="evidence" value="ECO:0007669"/>
    <property type="project" value="TreeGrafter"/>
</dbReference>
<keyword evidence="6 11" id="KW-0548">Nucleotidyltransferase</keyword>
<keyword evidence="9 11" id="KW-0299">Galactose metabolism</keyword>
<reference evidence="14 15" key="2">
    <citation type="submission" date="2018-11" db="EMBL/GenBank/DDBJ databases">
        <authorList>
            <consortium name="Pathogen Informatics"/>
        </authorList>
    </citation>
    <scope>NUCLEOTIDE SEQUENCE [LARGE SCALE GENOMIC DNA]</scope>
</reference>
<evidence type="ECO:0000256" key="11">
    <source>
        <dbReference type="RuleBase" id="RU000506"/>
    </source>
</evidence>
<accession>A0A0N4Y1U8</accession>
<dbReference type="WBParaSite" id="NBR_0000962201-mRNA-1">
    <property type="protein sequence ID" value="NBR_0000962201-mRNA-1"/>
    <property type="gene ID" value="NBR_0000962201"/>
</dbReference>
<evidence type="ECO:0000256" key="8">
    <source>
        <dbReference type="ARBA" id="ARBA00022833"/>
    </source>
</evidence>
<evidence type="ECO:0000256" key="9">
    <source>
        <dbReference type="ARBA" id="ARBA00023144"/>
    </source>
</evidence>
<evidence type="ECO:0000256" key="2">
    <source>
        <dbReference type="ARBA" id="ARBA00001947"/>
    </source>
</evidence>
<evidence type="ECO:0000256" key="3">
    <source>
        <dbReference type="ARBA" id="ARBA00004947"/>
    </source>
</evidence>
<dbReference type="GO" id="GO:0005737">
    <property type="term" value="C:cytoplasm"/>
    <property type="evidence" value="ECO:0007669"/>
    <property type="project" value="TreeGrafter"/>
</dbReference>
<dbReference type="InterPro" id="IPR005850">
    <property type="entry name" value="GalP_Utransf_C"/>
</dbReference>
<gene>
    <name evidence="14" type="ORF">NBR_LOCUS9623</name>
</gene>
<comment type="catalytic activity">
    <reaction evidence="1 11">
        <text>alpha-D-galactose 1-phosphate + UDP-alpha-D-glucose = alpha-D-glucose 1-phosphate + UDP-alpha-D-galactose</text>
        <dbReference type="Rhea" id="RHEA:13989"/>
        <dbReference type="ChEBI" id="CHEBI:58336"/>
        <dbReference type="ChEBI" id="CHEBI:58601"/>
        <dbReference type="ChEBI" id="CHEBI:58885"/>
        <dbReference type="ChEBI" id="CHEBI:66914"/>
        <dbReference type="EC" id="2.7.7.12"/>
    </reaction>
</comment>
<name>A0A0N4Y1U8_NIPBR</name>
<dbReference type="NCBIfam" id="TIGR00209">
    <property type="entry name" value="galT_1"/>
    <property type="match status" value="1"/>
</dbReference>
<keyword evidence="5 11" id="KW-0808">Transferase</keyword>
<dbReference type="FunFam" id="3.30.428.10:FF:000001">
    <property type="entry name" value="Galactose-1-phosphate uridylyltransferase"/>
    <property type="match status" value="1"/>
</dbReference>
<dbReference type="PANTHER" id="PTHR11943:SF1">
    <property type="entry name" value="GALACTOSE-1-PHOSPHATE URIDYLYLTRANSFERASE"/>
    <property type="match status" value="1"/>
</dbReference>
<dbReference type="EMBL" id="UYSL01020168">
    <property type="protein sequence ID" value="VDL73212.1"/>
    <property type="molecule type" value="Genomic_DNA"/>
</dbReference>
<keyword evidence="8" id="KW-0862">Zinc</keyword>
<sequence>MEVRGVCRVICYHPDTRQSIATMSLEEVGMVVKVWIEQFRELKDRYHWIQIFENRGAAVGCSNAHPHGQLWAGDFLPNLPSRKDKCQRAYFARHGRPLLGDYLEKERSSAGERIVLANQYWTVLVPYWAVWPYETMLLPNRHILRIDDLDEKEQEALADILRALIIKYDNIFQCPFPFSMGWLGAPTGPLMNADNRCWYLHASFHPPLLRSATVPKYMAGYEVFAEPQRDITPEAAAAVIKAQPDVHYTKK</sequence>
<comment type="similarity">
    <text evidence="4 11">Belongs to the galactose-1-phosphate uridylyltransferase type 1 family.</text>
</comment>